<comment type="caution">
    <text evidence="1">The sequence shown here is derived from an EMBL/GenBank/DDBJ whole genome shotgun (WGS) entry which is preliminary data.</text>
</comment>
<dbReference type="Proteomes" id="UP000218113">
    <property type="component" value="Unassembled WGS sequence"/>
</dbReference>
<evidence type="ECO:0000313" key="1">
    <source>
        <dbReference type="EMBL" id="PCI26394.1"/>
    </source>
</evidence>
<reference evidence="2" key="1">
    <citation type="submission" date="2017-08" db="EMBL/GenBank/DDBJ databases">
        <title>A dynamic microbial community with high functional redundancy inhabits the cold, oxic subseafloor aquifer.</title>
        <authorList>
            <person name="Tully B.J."/>
            <person name="Wheat C.G."/>
            <person name="Glazer B.T."/>
            <person name="Huber J.A."/>
        </authorList>
    </citation>
    <scope>NUCLEOTIDE SEQUENCE [LARGE SCALE GENOMIC DNA]</scope>
</reference>
<dbReference type="EMBL" id="NVSR01000094">
    <property type="protein sequence ID" value="PCI26394.1"/>
    <property type="molecule type" value="Genomic_DNA"/>
</dbReference>
<organism evidence="1 2">
    <name type="scientific">SAR324 cluster bacterium</name>
    <dbReference type="NCBI Taxonomy" id="2024889"/>
    <lineage>
        <taxon>Bacteria</taxon>
        <taxon>Deltaproteobacteria</taxon>
        <taxon>SAR324 cluster</taxon>
    </lineage>
</organism>
<proteinExistence type="predicted"/>
<protein>
    <submittedName>
        <fullName evidence="1">Uncharacterized protein</fullName>
    </submittedName>
</protein>
<dbReference type="AlphaFoldDB" id="A0A2A4SZ34"/>
<name>A0A2A4SZ34_9DELT</name>
<accession>A0A2A4SZ34</accession>
<sequence length="160" mass="18972">MVHHSENSNNQIKLQRSKNNNQKSNFIKKEIRLRPAELSLLQEATKQHKSRLTVFIKQAALAYIQGVYILPDDTQIKHFERSLRQVSDAVHYLSQRAHEFSDSQFQELQDLITTLEGSLHTIFHKPQRLETLLEEMVKEHPNIHKWVRKQLKRIERESSK</sequence>
<gene>
    <name evidence="1" type="ORF">COB67_10110</name>
</gene>
<evidence type="ECO:0000313" key="2">
    <source>
        <dbReference type="Proteomes" id="UP000218113"/>
    </source>
</evidence>